<comment type="caution">
    <text evidence="2">The sequence shown here is derived from an EMBL/GenBank/DDBJ whole genome shotgun (WGS) entry which is preliminary data.</text>
</comment>
<dbReference type="AlphaFoldDB" id="A0A2K1QGZ3"/>
<evidence type="ECO:0000256" key="1">
    <source>
        <dbReference type="SAM" id="MobiDB-lite"/>
    </source>
</evidence>
<feature type="compositionally biased region" description="Basic and acidic residues" evidence="1">
    <location>
        <begin position="51"/>
        <end position="66"/>
    </location>
</feature>
<organism evidence="2 3">
    <name type="scientific">Sphaceloma murrayae</name>
    <dbReference type="NCBI Taxonomy" id="2082308"/>
    <lineage>
        <taxon>Eukaryota</taxon>
        <taxon>Fungi</taxon>
        <taxon>Dikarya</taxon>
        <taxon>Ascomycota</taxon>
        <taxon>Pezizomycotina</taxon>
        <taxon>Dothideomycetes</taxon>
        <taxon>Dothideomycetidae</taxon>
        <taxon>Myriangiales</taxon>
        <taxon>Elsinoaceae</taxon>
        <taxon>Sphaceloma</taxon>
    </lineage>
</organism>
<protein>
    <submittedName>
        <fullName evidence="2">DNA repair protein rad50</fullName>
    </submittedName>
</protein>
<gene>
    <name evidence="2" type="ORF">CAC42_6663</name>
</gene>
<accession>A0A2K1QGZ3</accession>
<dbReference type="EMBL" id="NKHZ01000088">
    <property type="protein sequence ID" value="PNS14150.1"/>
    <property type="molecule type" value="Genomic_DNA"/>
</dbReference>
<reference evidence="2 3" key="1">
    <citation type="submission" date="2017-06" db="EMBL/GenBank/DDBJ databases">
        <title>Draft genome sequence of a variant of Elsinoe murrayae.</title>
        <authorList>
            <person name="Cheng Q."/>
        </authorList>
    </citation>
    <scope>NUCLEOTIDE SEQUENCE [LARGE SCALE GENOMIC DNA]</scope>
    <source>
        <strain evidence="2 3">CQ-2017a</strain>
    </source>
</reference>
<sequence>MLKSASISQSGALYPVKQTTPAVHLTTVQNLRRPNKGLRDSSRTKRLRAGQKSEKARPSHPIDEDFRDKTRAYRDDVIHTANTAIKGIYNSLVDDLNGAQLRTPCGHSRTHLDFCTDLERELATATLSLNDVSIDHFIDPDVRDGTTPSNSTLGDLMQRFAETTAEKHERLASLMAEYQQLDMEIIALYDEIMIPFSVSPGADSVMNMPQWAYQDAHRLRDQVNELVATSTAAVKSEEKSEAEKQKLLVQTLRSVLLDQIG</sequence>
<keyword evidence="3" id="KW-1185">Reference proteome</keyword>
<dbReference type="Proteomes" id="UP000243797">
    <property type="component" value="Unassembled WGS sequence"/>
</dbReference>
<feature type="region of interest" description="Disordered" evidence="1">
    <location>
        <begin position="30"/>
        <end position="66"/>
    </location>
</feature>
<proteinExistence type="predicted"/>
<evidence type="ECO:0000313" key="2">
    <source>
        <dbReference type="EMBL" id="PNS14150.1"/>
    </source>
</evidence>
<dbReference type="InParanoid" id="A0A2K1QGZ3"/>
<name>A0A2K1QGZ3_9PEZI</name>
<evidence type="ECO:0000313" key="3">
    <source>
        <dbReference type="Proteomes" id="UP000243797"/>
    </source>
</evidence>